<proteinExistence type="predicted"/>
<dbReference type="InterPro" id="IPR050178">
    <property type="entry name" value="AspA/AstE_fam"/>
</dbReference>
<dbReference type="AlphaFoldDB" id="A0A2G9CGN3"/>
<dbReference type="PANTHER" id="PTHR15162">
    <property type="entry name" value="ASPARTOACYLASE"/>
    <property type="match status" value="1"/>
</dbReference>
<dbReference type="GO" id="GO:0005829">
    <property type="term" value="C:cytosol"/>
    <property type="evidence" value="ECO:0007669"/>
    <property type="project" value="TreeGrafter"/>
</dbReference>
<dbReference type="OrthoDB" id="6794856at2"/>
<dbReference type="RefSeq" id="WP_099859887.1">
    <property type="nucleotide sequence ID" value="NZ_PEOG01000007.1"/>
</dbReference>
<evidence type="ECO:0000313" key="6">
    <source>
        <dbReference type="EMBL" id="PIM54774.1"/>
    </source>
</evidence>
<evidence type="ECO:0000256" key="3">
    <source>
        <dbReference type="ARBA" id="ARBA00022801"/>
    </source>
</evidence>
<dbReference type="Pfam" id="PF24827">
    <property type="entry name" value="AstE_AspA_cat"/>
    <property type="match status" value="1"/>
</dbReference>
<keyword evidence="3" id="KW-0378">Hydrolase</keyword>
<dbReference type="PANTHER" id="PTHR15162:SF7">
    <property type="entry name" value="SUCCINYLGLUTAMATE DESUCCINYLASE"/>
    <property type="match status" value="1"/>
</dbReference>
<feature type="domain" description="Succinylglutamate desuccinylase/Aspartoacylase catalytic" evidence="5">
    <location>
        <begin position="46"/>
        <end position="149"/>
    </location>
</feature>
<gene>
    <name evidence="6" type="ORF">CS062_02495</name>
</gene>
<dbReference type="Proteomes" id="UP000231501">
    <property type="component" value="Unassembled WGS sequence"/>
</dbReference>
<keyword evidence="2" id="KW-0479">Metal-binding</keyword>
<protein>
    <submittedName>
        <fullName evidence="6">Succinylglutamate desuccinylase</fullName>
    </submittedName>
</protein>
<comment type="caution">
    <text evidence="6">The sequence shown here is derived from an EMBL/GenBank/DDBJ whole genome shotgun (WGS) entry which is preliminary data.</text>
</comment>
<evidence type="ECO:0000256" key="4">
    <source>
        <dbReference type="ARBA" id="ARBA00022833"/>
    </source>
</evidence>
<dbReference type="SUPFAM" id="SSF53187">
    <property type="entry name" value="Zn-dependent exopeptidases"/>
    <property type="match status" value="1"/>
</dbReference>
<evidence type="ECO:0000256" key="2">
    <source>
        <dbReference type="ARBA" id="ARBA00022723"/>
    </source>
</evidence>
<evidence type="ECO:0000313" key="7">
    <source>
        <dbReference type="Proteomes" id="UP000231501"/>
    </source>
</evidence>
<dbReference type="Gene3D" id="3.40.630.10">
    <property type="entry name" value="Zn peptidases"/>
    <property type="match status" value="1"/>
</dbReference>
<comment type="cofactor">
    <cofactor evidence="1">
        <name>Zn(2+)</name>
        <dbReference type="ChEBI" id="CHEBI:29105"/>
    </cofactor>
</comment>
<accession>A0A2G9CGN3</accession>
<reference evidence="6 7" key="1">
    <citation type="submission" date="2017-11" db="EMBL/GenBank/DDBJ databases">
        <title>Draft genome sequence of Mitsuaria sp. HWN-4.</title>
        <authorList>
            <person name="Gundlapally S.R."/>
        </authorList>
    </citation>
    <scope>NUCLEOTIDE SEQUENCE [LARGE SCALE GENOMIC DNA]</scope>
    <source>
        <strain evidence="6 7">HWN-4</strain>
    </source>
</reference>
<dbReference type="EMBL" id="PEOG01000007">
    <property type="protein sequence ID" value="PIM54774.1"/>
    <property type="molecule type" value="Genomic_DNA"/>
</dbReference>
<organism evidence="6 7">
    <name type="scientific">Roseateles chitinivorans</name>
    <dbReference type="NCBI Taxonomy" id="2917965"/>
    <lineage>
        <taxon>Bacteria</taxon>
        <taxon>Pseudomonadati</taxon>
        <taxon>Pseudomonadota</taxon>
        <taxon>Betaproteobacteria</taxon>
        <taxon>Burkholderiales</taxon>
        <taxon>Sphaerotilaceae</taxon>
        <taxon>Roseateles</taxon>
    </lineage>
</organism>
<keyword evidence="7" id="KW-1185">Reference proteome</keyword>
<keyword evidence="4" id="KW-0862">Zinc</keyword>
<evidence type="ECO:0000256" key="1">
    <source>
        <dbReference type="ARBA" id="ARBA00001947"/>
    </source>
</evidence>
<name>A0A2G9CGN3_9BURK</name>
<sequence length="328" mass="35664">MTPALLESFPAFNPEVRLQPPPLERWRRGTGTDVEFVHVLDSGRPGPVAMVVALVHGNELCGAIALDRLLARSLRPLRGRLVLAFANVEACGRFNPLAPFASRCVDEDMNRLWDEAVLRGPRDSVELRRARELVPFVDAADVLLDLHSMQEPGAPALTICGMTDKSVPLARALGQPETLLVDTGHAAGLRMIDRGGFADPTSPRQAVLVECGAHWEPASAAMATDVTLRLLRHLEMVDDAWVEASPRLPTPARQRLVRVGEGVTAASPDFRFLLPTHHLKVIPAAGTPLAEDGARRWVTPHGDCVLIMPSRRAGVAGQTMVRLGRYEA</sequence>
<dbReference type="InterPro" id="IPR055438">
    <property type="entry name" value="AstE_AspA_cat"/>
</dbReference>
<evidence type="ECO:0000259" key="5">
    <source>
        <dbReference type="Pfam" id="PF24827"/>
    </source>
</evidence>
<dbReference type="GO" id="GO:0016788">
    <property type="term" value="F:hydrolase activity, acting on ester bonds"/>
    <property type="evidence" value="ECO:0007669"/>
    <property type="project" value="InterPro"/>
</dbReference>
<dbReference type="GO" id="GO:0046872">
    <property type="term" value="F:metal ion binding"/>
    <property type="evidence" value="ECO:0007669"/>
    <property type="project" value="UniProtKB-KW"/>
</dbReference>